<dbReference type="EMBL" id="BGZJ01000001">
    <property type="protein sequence ID" value="GBO94349.1"/>
    <property type="molecule type" value="Genomic_DNA"/>
</dbReference>
<gene>
    <name evidence="1" type="ORF">MESMUL_17030</name>
</gene>
<reference evidence="1 2" key="1">
    <citation type="journal article" date="2018" name="Int. J. Syst. Evol. Microbiol.">
        <title>Mesosutterella multiformis gen. nov., sp. nov., a member of the family Sutterellaceae and Sutterella megalosphaeroides sp. nov., isolated from human faeces.</title>
        <authorList>
            <person name="Sakamoto M."/>
            <person name="Ikeyama N."/>
            <person name="Kunihiro T."/>
            <person name="Iino T."/>
            <person name="Yuki M."/>
            <person name="Ohkuma M."/>
        </authorList>
    </citation>
    <scope>NUCLEOTIDE SEQUENCE [LARGE SCALE GENOMIC DNA]</scope>
    <source>
        <strain evidence="1 2">4NBBH2</strain>
    </source>
</reference>
<sequence length="45" mass="5269">MWTFCGAKWLDPEIIDSRQPLTPEQFSSIIDSLADRIADWESYHV</sequence>
<evidence type="ECO:0000313" key="2">
    <source>
        <dbReference type="Proteomes" id="UP000266091"/>
    </source>
</evidence>
<protein>
    <submittedName>
        <fullName evidence="1">Uncharacterized protein</fullName>
    </submittedName>
</protein>
<accession>A0A388SFW7</accession>
<name>A0A388SFW7_9BURK</name>
<evidence type="ECO:0000313" key="1">
    <source>
        <dbReference type="EMBL" id="GBO94349.1"/>
    </source>
</evidence>
<dbReference type="Proteomes" id="UP000266091">
    <property type="component" value="Unassembled WGS sequence"/>
</dbReference>
<dbReference type="AlphaFoldDB" id="A0A388SFW7"/>
<proteinExistence type="predicted"/>
<comment type="caution">
    <text evidence="1">The sequence shown here is derived from an EMBL/GenBank/DDBJ whole genome shotgun (WGS) entry which is preliminary data.</text>
</comment>
<organism evidence="1 2">
    <name type="scientific">Mesosutterella multiformis</name>
    <dbReference type="NCBI Taxonomy" id="2259133"/>
    <lineage>
        <taxon>Bacteria</taxon>
        <taxon>Pseudomonadati</taxon>
        <taxon>Pseudomonadota</taxon>
        <taxon>Betaproteobacteria</taxon>
        <taxon>Burkholderiales</taxon>
        <taxon>Sutterellaceae</taxon>
        <taxon>Mesosutterella</taxon>
    </lineage>
</organism>
<keyword evidence="2" id="KW-1185">Reference proteome</keyword>